<keyword evidence="2" id="KW-1185">Reference proteome</keyword>
<dbReference type="OrthoDB" id="9805815at2"/>
<reference evidence="1 2" key="1">
    <citation type="submission" date="2018-04" db="EMBL/GenBank/DDBJ databases">
        <title>Genomic Encyclopedia of Archaeal and Bacterial Type Strains, Phase II (KMG-II): from individual species to whole genera.</title>
        <authorList>
            <person name="Goeker M."/>
        </authorList>
    </citation>
    <scope>NUCLEOTIDE SEQUENCE [LARGE SCALE GENOMIC DNA]</scope>
    <source>
        <strain evidence="1 2">DSM 100977</strain>
    </source>
</reference>
<dbReference type="PANTHER" id="PTHR33711:SF9">
    <property type="entry name" value="PROTOCATECHUATE 3,4-DIOXYGENASE ALPHA CHAIN"/>
    <property type="match status" value="1"/>
</dbReference>
<protein>
    <submittedName>
        <fullName evidence="1">Protocatechuate 3,4-dioxygenase alpha subunit</fullName>
    </submittedName>
</protein>
<accession>A0A2T6BDL9</accession>
<dbReference type="EMBL" id="QBKS01000002">
    <property type="protein sequence ID" value="PTX54165.1"/>
    <property type="molecule type" value="Genomic_DNA"/>
</dbReference>
<name>A0A2T6BDL9_9RHOB</name>
<evidence type="ECO:0000313" key="2">
    <source>
        <dbReference type="Proteomes" id="UP000243978"/>
    </source>
</evidence>
<dbReference type="Gene3D" id="2.60.130.10">
    <property type="entry name" value="Aromatic compound dioxygenase"/>
    <property type="match status" value="1"/>
</dbReference>
<gene>
    <name evidence="1" type="ORF">C8N43_2972</name>
</gene>
<dbReference type="GO" id="GO:0005506">
    <property type="term" value="F:iron ion binding"/>
    <property type="evidence" value="ECO:0007669"/>
    <property type="project" value="InterPro"/>
</dbReference>
<dbReference type="InterPro" id="IPR050770">
    <property type="entry name" value="Intradiol_RC_Dioxygenase"/>
</dbReference>
<dbReference type="NCBIfam" id="TIGR02423">
    <property type="entry name" value="protocat_alph"/>
    <property type="match status" value="1"/>
</dbReference>
<dbReference type="SUPFAM" id="SSF49482">
    <property type="entry name" value="Aromatic compound dioxygenase"/>
    <property type="match status" value="1"/>
</dbReference>
<dbReference type="InterPro" id="IPR012786">
    <property type="entry name" value="Protocat_dOase_a"/>
</dbReference>
<evidence type="ECO:0000313" key="1">
    <source>
        <dbReference type="EMBL" id="PTX54165.1"/>
    </source>
</evidence>
<dbReference type="AlphaFoldDB" id="A0A2T6BDL9"/>
<keyword evidence="1" id="KW-0560">Oxidoreductase</keyword>
<proteinExistence type="predicted"/>
<comment type="caution">
    <text evidence="1">The sequence shown here is derived from an EMBL/GenBank/DDBJ whole genome shotgun (WGS) entry which is preliminary data.</text>
</comment>
<organism evidence="1 2">
    <name type="scientific">Litoreibacter ponti</name>
    <dbReference type="NCBI Taxonomy" id="1510457"/>
    <lineage>
        <taxon>Bacteria</taxon>
        <taxon>Pseudomonadati</taxon>
        <taxon>Pseudomonadota</taxon>
        <taxon>Alphaproteobacteria</taxon>
        <taxon>Rhodobacterales</taxon>
        <taxon>Roseobacteraceae</taxon>
        <taxon>Litoreibacter</taxon>
    </lineage>
</organism>
<dbReference type="GO" id="GO:0018578">
    <property type="term" value="F:protocatechuate 3,4-dioxygenase activity"/>
    <property type="evidence" value="ECO:0007669"/>
    <property type="project" value="InterPro"/>
</dbReference>
<keyword evidence="1" id="KW-0223">Dioxygenase</keyword>
<dbReference type="Proteomes" id="UP000243978">
    <property type="component" value="Unassembled WGS sequence"/>
</dbReference>
<dbReference type="PANTHER" id="PTHR33711">
    <property type="entry name" value="DIOXYGENASE, PUTATIVE (AFU_ORTHOLOGUE AFUA_2G02910)-RELATED"/>
    <property type="match status" value="1"/>
</dbReference>
<dbReference type="RefSeq" id="WP_107846525.1">
    <property type="nucleotide sequence ID" value="NZ_QBKS01000002.1"/>
</dbReference>
<dbReference type="InterPro" id="IPR015889">
    <property type="entry name" value="Intradiol_dOase_core"/>
</dbReference>
<sequence>MALKQSPSQTAGPYVHIGCVPSFAGLSGMYEGQDLGAHPMAGEGERVQVDCVLLDGAGTPVGDAMVEVWQPDADGRFDTGGAHGWTRLPADAETGAIHIDTICPGALPGQAPHLMLWIVARGINLGLHTRIYFGDLDNSKDTVLAAAGDRAHTMIAARDGARYAHTIRLQGENETVFLNV</sequence>